<dbReference type="AlphaFoldDB" id="A0AAV1BAQ0"/>
<reference evidence="3 4" key="1">
    <citation type="submission" date="2023-01" db="EMBL/GenBank/DDBJ databases">
        <authorList>
            <person name="Kreplak J."/>
        </authorList>
    </citation>
    <scope>NUCLEOTIDE SEQUENCE [LARGE SCALE GENOMIC DNA]</scope>
</reference>
<dbReference type="InterPro" id="IPR004314">
    <property type="entry name" value="Neprosin"/>
</dbReference>
<dbReference type="PROSITE" id="PS52045">
    <property type="entry name" value="NEPROSIN_PEP_CD"/>
    <property type="match status" value="1"/>
</dbReference>
<accession>A0AAV1BAQ0</accession>
<dbReference type="PANTHER" id="PTHR31589">
    <property type="entry name" value="PROTEIN, PUTATIVE (DUF239)-RELATED-RELATED"/>
    <property type="match status" value="1"/>
</dbReference>
<keyword evidence="1" id="KW-0732">Signal</keyword>
<feature type="signal peptide" evidence="1">
    <location>
        <begin position="1"/>
        <end position="20"/>
    </location>
</feature>
<protein>
    <recommendedName>
        <fullName evidence="2">Neprosin PEP catalytic domain-containing protein</fullName>
    </recommendedName>
</protein>
<name>A0AAV1BAQ0_VICFA</name>
<evidence type="ECO:0000259" key="2">
    <source>
        <dbReference type="PROSITE" id="PS52045"/>
    </source>
</evidence>
<dbReference type="PANTHER" id="PTHR31589:SF233">
    <property type="entry name" value="PROTEIN, PUTATIVE (DUF239)-RELATED"/>
    <property type="match status" value="1"/>
</dbReference>
<dbReference type="EMBL" id="OX451741">
    <property type="protein sequence ID" value="CAI8618465.1"/>
    <property type="molecule type" value="Genomic_DNA"/>
</dbReference>
<gene>
    <name evidence="3" type="ORF">VFH_VI124240</name>
</gene>
<organism evidence="3 4">
    <name type="scientific">Vicia faba</name>
    <name type="common">Broad bean</name>
    <name type="synonym">Faba vulgaris</name>
    <dbReference type="NCBI Taxonomy" id="3906"/>
    <lineage>
        <taxon>Eukaryota</taxon>
        <taxon>Viridiplantae</taxon>
        <taxon>Streptophyta</taxon>
        <taxon>Embryophyta</taxon>
        <taxon>Tracheophyta</taxon>
        <taxon>Spermatophyta</taxon>
        <taxon>Magnoliopsida</taxon>
        <taxon>eudicotyledons</taxon>
        <taxon>Gunneridae</taxon>
        <taxon>Pentapetalae</taxon>
        <taxon>rosids</taxon>
        <taxon>fabids</taxon>
        <taxon>Fabales</taxon>
        <taxon>Fabaceae</taxon>
        <taxon>Papilionoideae</taxon>
        <taxon>50 kb inversion clade</taxon>
        <taxon>NPAAA clade</taxon>
        <taxon>Hologalegina</taxon>
        <taxon>IRL clade</taxon>
        <taxon>Fabeae</taxon>
        <taxon>Vicia</taxon>
    </lineage>
</organism>
<feature type="chain" id="PRO_5043471708" description="Neprosin PEP catalytic domain-containing protein" evidence="1">
    <location>
        <begin position="21"/>
        <end position="382"/>
    </location>
</feature>
<keyword evidence="4" id="KW-1185">Reference proteome</keyword>
<dbReference type="InterPro" id="IPR053168">
    <property type="entry name" value="Glutamic_endopeptidase"/>
</dbReference>
<feature type="domain" description="Neprosin PEP catalytic" evidence="2">
    <location>
        <begin position="123"/>
        <end position="381"/>
    </location>
</feature>
<dbReference type="Proteomes" id="UP001157006">
    <property type="component" value="Chromosome 6"/>
</dbReference>
<sequence>MDLIVFLALTLCITCCNVEARNKTLINGETNVTLFGSPMMQRQVKNDFICVDIYKQPTLQHPSLKNHKVQLYPTFAKNDMQRRPSFGKTMDVCSPGKVPIYNKTPIITNSSSRLQTDHFKQYSKNSHGYHTVTLDTTQNMIFRGASAGIGGYNLSLQANQFSLSSIWLESGPSVELNSIKAGIGVHPNLYGDSQVRLTGQWTADGFKKTGCYNILCSGFVQVNRDKEYALGTVLHPAGSIGSIKKSIGLIKIKQDQSTGHWWLIIQKELIYTGYWPRELFTHLQKGASLIKFGGQTYAPPNKDSPPMGSGRLPKENFKNSGFMGLLEIIDSEYNEHDIKPENMKIYTNSKSECYDLKYHGYEGPFYRQSFLYGGPGGQNCDI</sequence>
<evidence type="ECO:0000256" key="1">
    <source>
        <dbReference type="SAM" id="SignalP"/>
    </source>
</evidence>
<evidence type="ECO:0000313" key="4">
    <source>
        <dbReference type="Proteomes" id="UP001157006"/>
    </source>
</evidence>
<evidence type="ECO:0000313" key="3">
    <source>
        <dbReference type="EMBL" id="CAI8618465.1"/>
    </source>
</evidence>
<proteinExistence type="predicted"/>
<dbReference type="Gene3D" id="3.90.1320.10">
    <property type="entry name" value="Outer-capsid protein sigma 3, large lobe"/>
    <property type="match status" value="1"/>
</dbReference>
<dbReference type="Pfam" id="PF03080">
    <property type="entry name" value="Neprosin"/>
    <property type="match status" value="1"/>
</dbReference>